<comment type="subcellular location">
    <subcellularLocation>
        <location evidence="1">Cell membrane</location>
        <topology evidence="1">Multi-pass membrane protein</topology>
    </subcellularLocation>
    <subcellularLocation>
        <location evidence="8">Membrane</location>
        <topology evidence="8">Multi-pass membrane protein</topology>
    </subcellularLocation>
</comment>
<name>A0A9D1VA76_9BACT</name>
<evidence type="ECO:0000256" key="7">
    <source>
        <dbReference type="ARBA" id="ARBA00023136"/>
    </source>
</evidence>
<feature type="transmembrane region" description="Helical" evidence="9">
    <location>
        <begin position="153"/>
        <end position="174"/>
    </location>
</feature>
<dbReference type="GO" id="GO:0017038">
    <property type="term" value="P:protein import"/>
    <property type="evidence" value="ECO:0007669"/>
    <property type="project" value="TreeGrafter"/>
</dbReference>
<evidence type="ECO:0000256" key="1">
    <source>
        <dbReference type="ARBA" id="ARBA00004651"/>
    </source>
</evidence>
<evidence type="ECO:0000256" key="9">
    <source>
        <dbReference type="SAM" id="Phobius"/>
    </source>
</evidence>
<feature type="domain" description="MotA/TolQ/ExbB proton channel" evidence="10">
    <location>
        <begin position="82"/>
        <end position="185"/>
    </location>
</feature>
<evidence type="ECO:0000256" key="6">
    <source>
        <dbReference type="ARBA" id="ARBA00022989"/>
    </source>
</evidence>
<reference evidence="11" key="1">
    <citation type="journal article" date="2021" name="PeerJ">
        <title>Extensive microbial diversity within the chicken gut microbiome revealed by metagenomics and culture.</title>
        <authorList>
            <person name="Gilroy R."/>
            <person name="Ravi A."/>
            <person name="Getino M."/>
            <person name="Pursley I."/>
            <person name="Horton D.L."/>
            <person name="Alikhan N.F."/>
            <person name="Baker D."/>
            <person name="Gharbi K."/>
            <person name="Hall N."/>
            <person name="Watson M."/>
            <person name="Adriaenssens E.M."/>
            <person name="Foster-Nyarko E."/>
            <person name="Jarju S."/>
            <person name="Secka A."/>
            <person name="Antonio M."/>
            <person name="Oren A."/>
            <person name="Chaudhuri R.R."/>
            <person name="La Ragione R."/>
            <person name="Hildebrand F."/>
            <person name="Pallen M.J."/>
        </authorList>
    </citation>
    <scope>NUCLEOTIDE SEQUENCE</scope>
    <source>
        <strain evidence="11">14975</strain>
    </source>
</reference>
<keyword evidence="2 8" id="KW-0813">Transport</keyword>
<dbReference type="EMBL" id="DXFQ01000040">
    <property type="protein sequence ID" value="HIX19458.1"/>
    <property type="molecule type" value="Genomic_DNA"/>
</dbReference>
<comment type="caution">
    <text evidence="11">The sequence shown here is derived from an EMBL/GenBank/DDBJ whole genome shotgun (WGS) entry which is preliminary data.</text>
</comment>
<evidence type="ECO:0000313" key="12">
    <source>
        <dbReference type="Proteomes" id="UP000823964"/>
    </source>
</evidence>
<dbReference type="Pfam" id="PF01618">
    <property type="entry name" value="MotA_ExbB"/>
    <property type="match status" value="1"/>
</dbReference>
<dbReference type="InterPro" id="IPR050790">
    <property type="entry name" value="ExbB/TolQ_transport"/>
</dbReference>
<dbReference type="PANTHER" id="PTHR30625">
    <property type="entry name" value="PROTEIN TOLQ"/>
    <property type="match status" value="1"/>
</dbReference>
<keyword evidence="4 9" id="KW-0812">Transmembrane</keyword>
<dbReference type="InterPro" id="IPR002898">
    <property type="entry name" value="MotA_ExbB_proton_chnl"/>
</dbReference>
<keyword evidence="7 9" id="KW-0472">Membrane</keyword>
<dbReference type="GO" id="GO:0005886">
    <property type="term" value="C:plasma membrane"/>
    <property type="evidence" value="ECO:0007669"/>
    <property type="project" value="UniProtKB-SubCell"/>
</dbReference>
<evidence type="ECO:0000256" key="8">
    <source>
        <dbReference type="RuleBase" id="RU004057"/>
    </source>
</evidence>
<evidence type="ECO:0000259" key="10">
    <source>
        <dbReference type="Pfam" id="PF01618"/>
    </source>
</evidence>
<sequence>MTETIQQFLEACHPFGYPLLACSVIMLAAILYHLLFTGERRAYRRLRQKLDVAKMQNSAQVLLESALCSKSPLAREVIYCVEHRYEPDIEKIIEARLRLLIDGQRAGMSLISVITTIAPMLGILGTAWGLVDIFSVFGTDAAQQGISQGISKALYTTIFGLAIAVPGVIALTCFERSLERRSARIAEFFTELLAYRNRL</sequence>
<proteinExistence type="inferred from homology"/>
<protein>
    <submittedName>
        <fullName evidence="11">MotA/TolQ/ExbB proton channel family protein</fullName>
    </submittedName>
</protein>
<dbReference type="PANTHER" id="PTHR30625:SF15">
    <property type="entry name" value="BIOPOLYMER TRANSPORT PROTEIN EXBB"/>
    <property type="match status" value="1"/>
</dbReference>
<comment type="similarity">
    <text evidence="8">Belongs to the exbB/tolQ family.</text>
</comment>
<organism evidence="11 12">
    <name type="scientific">Candidatus Akkermansia intestinigallinarum</name>
    <dbReference type="NCBI Taxonomy" id="2838431"/>
    <lineage>
        <taxon>Bacteria</taxon>
        <taxon>Pseudomonadati</taxon>
        <taxon>Verrucomicrobiota</taxon>
        <taxon>Verrucomicrobiia</taxon>
        <taxon>Verrucomicrobiales</taxon>
        <taxon>Akkermansiaceae</taxon>
        <taxon>Akkermansia</taxon>
    </lineage>
</organism>
<evidence type="ECO:0000256" key="5">
    <source>
        <dbReference type="ARBA" id="ARBA00022927"/>
    </source>
</evidence>
<dbReference type="AlphaFoldDB" id="A0A9D1VA76"/>
<evidence type="ECO:0000256" key="3">
    <source>
        <dbReference type="ARBA" id="ARBA00022475"/>
    </source>
</evidence>
<evidence type="ECO:0000313" key="11">
    <source>
        <dbReference type="EMBL" id="HIX19458.1"/>
    </source>
</evidence>
<feature type="transmembrane region" description="Helical" evidence="9">
    <location>
        <begin position="106"/>
        <end position="131"/>
    </location>
</feature>
<keyword evidence="6 9" id="KW-1133">Transmembrane helix</keyword>
<keyword evidence="5 8" id="KW-0653">Protein transport</keyword>
<dbReference type="Proteomes" id="UP000823964">
    <property type="component" value="Unassembled WGS sequence"/>
</dbReference>
<gene>
    <name evidence="11" type="ORF">H9862_02510</name>
</gene>
<accession>A0A9D1VA76</accession>
<reference evidence="11" key="2">
    <citation type="submission" date="2021-04" db="EMBL/GenBank/DDBJ databases">
        <authorList>
            <person name="Gilroy R."/>
        </authorList>
    </citation>
    <scope>NUCLEOTIDE SEQUENCE</scope>
    <source>
        <strain evidence="11">14975</strain>
    </source>
</reference>
<keyword evidence="3" id="KW-1003">Cell membrane</keyword>
<feature type="transmembrane region" description="Helical" evidence="9">
    <location>
        <begin position="15"/>
        <end position="35"/>
    </location>
</feature>
<evidence type="ECO:0000256" key="2">
    <source>
        <dbReference type="ARBA" id="ARBA00022448"/>
    </source>
</evidence>
<evidence type="ECO:0000256" key="4">
    <source>
        <dbReference type="ARBA" id="ARBA00022692"/>
    </source>
</evidence>